<evidence type="ECO:0000256" key="2">
    <source>
        <dbReference type="ARBA" id="ARBA00022692"/>
    </source>
</evidence>
<sequence length="120" mass="13275">MSEENNKDTFDNAKESVENAADKIGEGAKEAAGEIKEEWNQVTQSENKKMIAGILAIVIGSLGIHKFILGYTQEGILQIVITFVTCGIGGIIPLIEGIIYLTKSDEEFYQTYQVNKKGWF</sequence>
<evidence type="ECO:0000256" key="4">
    <source>
        <dbReference type="ARBA" id="ARBA00023136"/>
    </source>
</evidence>
<name>A0A2S0HUU1_9FLAO</name>
<feature type="transmembrane region" description="Helical" evidence="5">
    <location>
        <begin position="75"/>
        <end position="95"/>
    </location>
</feature>
<evidence type="ECO:0000256" key="1">
    <source>
        <dbReference type="ARBA" id="ARBA00004141"/>
    </source>
</evidence>
<dbReference type="OrthoDB" id="9816361at2"/>
<feature type="domain" description="TM2" evidence="6">
    <location>
        <begin position="46"/>
        <end position="98"/>
    </location>
</feature>
<dbReference type="EMBL" id="CP027062">
    <property type="protein sequence ID" value="AVI50400.1"/>
    <property type="molecule type" value="Genomic_DNA"/>
</dbReference>
<keyword evidence="8" id="KW-1185">Reference proteome</keyword>
<evidence type="ECO:0000259" key="6">
    <source>
        <dbReference type="Pfam" id="PF05154"/>
    </source>
</evidence>
<dbReference type="Proteomes" id="UP000238442">
    <property type="component" value="Chromosome"/>
</dbReference>
<dbReference type="Pfam" id="PF05154">
    <property type="entry name" value="TM2"/>
    <property type="match status" value="1"/>
</dbReference>
<comment type="subcellular location">
    <subcellularLocation>
        <location evidence="1">Membrane</location>
        <topology evidence="1">Multi-pass membrane protein</topology>
    </subcellularLocation>
</comment>
<keyword evidence="4 5" id="KW-0472">Membrane</keyword>
<dbReference type="AlphaFoldDB" id="A0A2S0HUU1"/>
<accession>A0A2S0HUU1</accession>
<gene>
    <name evidence="7" type="ORF">C5O00_04170</name>
</gene>
<feature type="transmembrane region" description="Helical" evidence="5">
    <location>
        <begin position="50"/>
        <end position="69"/>
    </location>
</feature>
<dbReference type="RefSeq" id="WP_105215210.1">
    <property type="nucleotide sequence ID" value="NZ_CP027062.1"/>
</dbReference>
<dbReference type="InterPro" id="IPR007829">
    <property type="entry name" value="TM2"/>
</dbReference>
<reference evidence="7 8" key="1">
    <citation type="submission" date="2018-02" db="EMBL/GenBank/DDBJ databases">
        <title>Genomic analysis of the strain RR4-38 isolated from a seawater recirculating aquaculture system.</title>
        <authorList>
            <person name="Kim Y.-S."/>
            <person name="Jang Y.H."/>
            <person name="Kim K.-H."/>
        </authorList>
    </citation>
    <scope>NUCLEOTIDE SEQUENCE [LARGE SCALE GENOMIC DNA]</scope>
    <source>
        <strain evidence="7 8">RR4-38</strain>
    </source>
</reference>
<evidence type="ECO:0000313" key="7">
    <source>
        <dbReference type="EMBL" id="AVI50400.1"/>
    </source>
</evidence>
<keyword evidence="3 5" id="KW-1133">Transmembrane helix</keyword>
<keyword evidence="2 5" id="KW-0812">Transmembrane</keyword>
<dbReference type="KEGG" id="aue:C5O00_04170"/>
<protein>
    <recommendedName>
        <fullName evidence="6">TM2 domain-containing protein</fullName>
    </recommendedName>
</protein>
<organism evidence="7 8">
    <name type="scientific">Pukyongia salina</name>
    <dbReference type="NCBI Taxonomy" id="2094025"/>
    <lineage>
        <taxon>Bacteria</taxon>
        <taxon>Pseudomonadati</taxon>
        <taxon>Bacteroidota</taxon>
        <taxon>Flavobacteriia</taxon>
        <taxon>Flavobacteriales</taxon>
        <taxon>Flavobacteriaceae</taxon>
        <taxon>Pukyongia</taxon>
    </lineage>
</organism>
<evidence type="ECO:0000313" key="8">
    <source>
        <dbReference type="Proteomes" id="UP000238442"/>
    </source>
</evidence>
<dbReference type="GO" id="GO:0016020">
    <property type="term" value="C:membrane"/>
    <property type="evidence" value="ECO:0007669"/>
    <property type="project" value="UniProtKB-SubCell"/>
</dbReference>
<evidence type="ECO:0000256" key="3">
    <source>
        <dbReference type="ARBA" id="ARBA00022989"/>
    </source>
</evidence>
<proteinExistence type="predicted"/>
<evidence type="ECO:0000256" key="5">
    <source>
        <dbReference type="SAM" id="Phobius"/>
    </source>
</evidence>